<dbReference type="Gene3D" id="1.50.10.10">
    <property type="match status" value="1"/>
</dbReference>
<dbReference type="Pfam" id="PF05147">
    <property type="entry name" value="LANC_like"/>
    <property type="match status" value="1"/>
</dbReference>
<dbReference type="Proteomes" id="UP000272888">
    <property type="component" value="Unassembled WGS sequence"/>
</dbReference>
<feature type="binding site" evidence="1">
    <location>
        <position position="210"/>
    </location>
    <ligand>
        <name>Zn(2+)</name>
        <dbReference type="ChEBI" id="CHEBI:29105"/>
    </ligand>
</feature>
<dbReference type="EMBL" id="RAWB01000408">
    <property type="protein sequence ID" value="RKH50877.1"/>
    <property type="molecule type" value="Genomic_DNA"/>
</dbReference>
<feature type="binding site" evidence="1">
    <location>
        <position position="209"/>
    </location>
    <ligand>
        <name>Zn(2+)</name>
        <dbReference type="ChEBI" id="CHEBI:29105"/>
    </ligand>
</feature>
<keyword evidence="1" id="KW-0862">Zinc</keyword>
<dbReference type="SUPFAM" id="SSF158745">
    <property type="entry name" value="LanC-like"/>
    <property type="match status" value="1"/>
</dbReference>
<accession>A0A3A8P2Z2</accession>
<dbReference type="PRINTS" id="PR01950">
    <property type="entry name" value="LANCSUPER"/>
</dbReference>
<proteinExistence type="predicted"/>
<evidence type="ECO:0000256" key="1">
    <source>
        <dbReference type="PIRSR" id="PIRSR607822-1"/>
    </source>
</evidence>
<dbReference type="InterPro" id="IPR012341">
    <property type="entry name" value="6hp_glycosidase-like_sf"/>
</dbReference>
<organism evidence="2 3">
    <name type="scientific">Corallococcus llansteffanensis</name>
    <dbReference type="NCBI Taxonomy" id="2316731"/>
    <lineage>
        <taxon>Bacteria</taxon>
        <taxon>Pseudomonadati</taxon>
        <taxon>Myxococcota</taxon>
        <taxon>Myxococcia</taxon>
        <taxon>Myxococcales</taxon>
        <taxon>Cystobacterineae</taxon>
        <taxon>Myxococcaceae</taxon>
        <taxon>Corallococcus</taxon>
    </lineage>
</organism>
<dbReference type="RefSeq" id="WP_279636960.1">
    <property type="nucleotide sequence ID" value="NZ_RAWB01000408.1"/>
</dbReference>
<dbReference type="GO" id="GO:0031179">
    <property type="term" value="P:peptide modification"/>
    <property type="evidence" value="ECO:0007669"/>
    <property type="project" value="InterPro"/>
</dbReference>
<reference evidence="3" key="1">
    <citation type="submission" date="2018-09" db="EMBL/GenBank/DDBJ databases">
        <authorList>
            <person name="Livingstone P.G."/>
            <person name="Whitworth D.E."/>
        </authorList>
    </citation>
    <scope>NUCLEOTIDE SEQUENCE [LARGE SCALE GENOMIC DNA]</scope>
    <source>
        <strain evidence="3">CA051B</strain>
    </source>
</reference>
<keyword evidence="1" id="KW-0479">Metal-binding</keyword>
<dbReference type="InterPro" id="IPR007822">
    <property type="entry name" value="LANC-like"/>
</dbReference>
<keyword evidence="3" id="KW-1185">Reference proteome</keyword>
<evidence type="ECO:0000313" key="2">
    <source>
        <dbReference type="EMBL" id="RKH50877.1"/>
    </source>
</evidence>
<dbReference type="GO" id="GO:0046872">
    <property type="term" value="F:metal ion binding"/>
    <property type="evidence" value="ECO:0007669"/>
    <property type="project" value="UniProtKB-KW"/>
</dbReference>
<sequence>GGLVYTYAQLGTLWQRPDLFDQAGTCVALMEGRVDQDENFDVIDGAAGCILALAALHRSAPSQQALALARRCGEHLVARARPQAQGVGWHSRLEPDAALTGFAHGAAGIAHALLELHALTGEERFRETALLALRHERSLFSPERNNWPDLRGRPQTPGFKTSWCHGSTGIGLGRLASLRHLDDATVRAELTAALADTRALGLGRDHSLCHGDAGGLELLLAAREALGEAAVPGNEPERWAATMMGSADARGWLSGVPLGVETPGFMVGLAGTGYGLLRLAEPRRVPSVLVLAPCPGDPPSRVV</sequence>
<evidence type="ECO:0000313" key="3">
    <source>
        <dbReference type="Proteomes" id="UP000272888"/>
    </source>
</evidence>
<comment type="caution">
    <text evidence="2">The sequence shown here is derived from an EMBL/GenBank/DDBJ whole genome shotgun (WGS) entry which is preliminary data.</text>
</comment>
<dbReference type="AlphaFoldDB" id="A0A3A8P2Z2"/>
<feature type="binding site" evidence="1">
    <location>
        <position position="164"/>
    </location>
    <ligand>
        <name>Zn(2+)</name>
        <dbReference type="ChEBI" id="CHEBI:29105"/>
    </ligand>
</feature>
<gene>
    <name evidence="2" type="ORF">D7V93_30015</name>
</gene>
<feature type="non-terminal residue" evidence="2">
    <location>
        <position position="1"/>
    </location>
</feature>
<dbReference type="GO" id="GO:0005975">
    <property type="term" value="P:carbohydrate metabolic process"/>
    <property type="evidence" value="ECO:0007669"/>
    <property type="project" value="InterPro"/>
</dbReference>
<dbReference type="PRINTS" id="PR01955">
    <property type="entry name" value="LANCFRANKIA"/>
</dbReference>
<name>A0A3A8P2Z2_9BACT</name>
<dbReference type="SMART" id="SM01260">
    <property type="entry name" value="LANC_like"/>
    <property type="match status" value="1"/>
</dbReference>
<protein>
    <submittedName>
        <fullName evidence="2">Type 2 lantipeptide synthetase LanM</fullName>
    </submittedName>
</protein>